<dbReference type="InterPro" id="IPR028098">
    <property type="entry name" value="Glyco_trans_4-like_N"/>
</dbReference>
<dbReference type="AlphaFoldDB" id="A0A1W6KCT4"/>
<dbReference type="EC" id="2.4.1.-" evidence="2"/>
<accession>A0A1W6KCT4</accession>
<dbReference type="Gene3D" id="3.40.50.2000">
    <property type="entry name" value="Glycogen Phosphorylase B"/>
    <property type="match status" value="2"/>
</dbReference>
<evidence type="ECO:0000313" key="2">
    <source>
        <dbReference type="EMBL" id="ARM85213.1"/>
    </source>
</evidence>
<reference evidence="2 3" key="1">
    <citation type="submission" date="2017-04" db="EMBL/GenBank/DDBJ databases">
        <title>Genome Sequence of Marinobacter salarius strain SMR5 Isolated from a culture of the Diatom Skeletonema marinoi.</title>
        <authorList>
            <person name="Topel M."/>
            <person name="Pinder M.I.M."/>
            <person name="Johansson O.N."/>
            <person name="Kourtchenko O."/>
            <person name="Godhe A."/>
            <person name="Clarke A.K."/>
        </authorList>
    </citation>
    <scope>NUCLEOTIDE SEQUENCE [LARGE SCALE GENOMIC DNA]</scope>
    <source>
        <strain evidence="2 3">SMR5</strain>
    </source>
</reference>
<dbReference type="CDD" id="cd03814">
    <property type="entry name" value="GT4-like"/>
    <property type="match status" value="1"/>
</dbReference>
<keyword evidence="2" id="KW-0328">Glycosyltransferase</keyword>
<dbReference type="Pfam" id="PF13439">
    <property type="entry name" value="Glyco_transf_4"/>
    <property type="match status" value="1"/>
</dbReference>
<dbReference type="InterPro" id="IPR050194">
    <property type="entry name" value="Glycosyltransferase_grp1"/>
</dbReference>
<dbReference type="PANTHER" id="PTHR45947:SF3">
    <property type="entry name" value="SULFOQUINOVOSYL TRANSFERASE SQD2"/>
    <property type="match status" value="1"/>
</dbReference>
<organism evidence="2 3">
    <name type="scientific">Marinobacter salarius</name>
    <dbReference type="NCBI Taxonomy" id="1420917"/>
    <lineage>
        <taxon>Bacteria</taxon>
        <taxon>Pseudomonadati</taxon>
        <taxon>Pseudomonadota</taxon>
        <taxon>Gammaproteobacteria</taxon>
        <taxon>Pseudomonadales</taxon>
        <taxon>Marinobacteraceae</taxon>
        <taxon>Marinobacter</taxon>
    </lineage>
</organism>
<dbReference type="Proteomes" id="UP000193100">
    <property type="component" value="Chromosome"/>
</dbReference>
<name>A0A1W6KCT4_9GAMM</name>
<evidence type="ECO:0000259" key="1">
    <source>
        <dbReference type="Pfam" id="PF13439"/>
    </source>
</evidence>
<proteinExistence type="predicted"/>
<dbReference type="Pfam" id="PF13692">
    <property type="entry name" value="Glyco_trans_1_4"/>
    <property type="match status" value="1"/>
</dbReference>
<evidence type="ECO:0000313" key="3">
    <source>
        <dbReference type="Proteomes" id="UP000193100"/>
    </source>
</evidence>
<feature type="domain" description="Glycosyltransferase subfamily 4-like N-terminal" evidence="1">
    <location>
        <begin position="42"/>
        <end position="216"/>
    </location>
</feature>
<keyword evidence="2" id="KW-0808">Transferase</keyword>
<sequence>MPGFHSGGMKEETTGNTAMRVTQASGRKHHITIVSETFPPEINGVANTLRHLCLGLMQRGHKVTVIRPRQRHESKGRFEGAGECLFSDEQVVTGLPLPGYSDLRFGMTRPGFLASLWKHQRPDAIYVATQGPLGVAAVAAARRAGIPVSSGFHTNFHAYSRYYGAGFLEKLLCSYGRWFHNRTAITLVPTRKIAQTTHDMGIQPTSVWSRGVDCTRFSPHKRDTVLRQQWGLQANDRAVLYVGRLAPEKNLQMAVSCFERIRGLHPCAKFILVGDGPMRKRLAERHPDYIFAGTRRGEDLARHYASGDIFLFPSKTDTFGNVVTEAMASGLAVVAFDDAAASEHIRHEDNGMKAQLSNDEGFVDHALRLADQPTLMNRVRAQARLDALDLNWAAQVEQFEHLILNQPLRNSYNALHKQGISLL</sequence>
<dbReference type="GO" id="GO:0016757">
    <property type="term" value="F:glycosyltransferase activity"/>
    <property type="evidence" value="ECO:0007669"/>
    <property type="project" value="UniProtKB-KW"/>
</dbReference>
<gene>
    <name evidence="2" type="primary">mgtA</name>
    <name evidence="2" type="ORF">MARSALSMR5_03170</name>
</gene>
<dbReference type="PANTHER" id="PTHR45947">
    <property type="entry name" value="SULFOQUINOVOSYL TRANSFERASE SQD2"/>
    <property type="match status" value="1"/>
</dbReference>
<protein>
    <submittedName>
        <fullName evidence="2">GDP-mannose-dependent alpha-mannosyltransferase</fullName>
        <ecNumber evidence="2">2.4.1.-</ecNumber>
    </submittedName>
</protein>
<dbReference type="SUPFAM" id="SSF53756">
    <property type="entry name" value="UDP-Glycosyltransferase/glycogen phosphorylase"/>
    <property type="match status" value="1"/>
</dbReference>
<dbReference type="EMBL" id="CP020931">
    <property type="protein sequence ID" value="ARM85213.1"/>
    <property type="molecule type" value="Genomic_DNA"/>
</dbReference>